<feature type="domain" description="tRNA pseudouridylate synthase B C-terminal" evidence="7">
    <location>
        <begin position="191"/>
        <end position="230"/>
    </location>
</feature>
<dbReference type="Gene3D" id="2.30.130.10">
    <property type="entry name" value="PUA domain"/>
    <property type="match status" value="1"/>
</dbReference>
<protein>
    <recommendedName>
        <fullName evidence="5">tRNA pseudouridine synthase B</fullName>
        <ecNumber evidence="5">5.4.99.25</ecNumber>
    </recommendedName>
    <alternativeName>
        <fullName evidence="5">tRNA pseudouridine(55) synthase</fullName>
        <shortName evidence="5">Psi55 synthase</shortName>
    </alternativeName>
    <alternativeName>
        <fullName evidence="5">tRNA pseudouridylate synthase</fullName>
    </alternativeName>
    <alternativeName>
        <fullName evidence="5">tRNA-uridine isomerase</fullName>
    </alternativeName>
</protein>
<reference evidence="8 9" key="1">
    <citation type="submission" date="2019-09" db="EMBL/GenBank/DDBJ databases">
        <title>Bifidobacterium canis sp. nov., isolated from the digestive tract of German Shepherd dog puppy.</title>
        <authorList>
            <person name="Bunesova V."/>
        </authorList>
    </citation>
    <scope>NUCLEOTIDE SEQUENCE [LARGE SCALE GENOMIC DNA]</scope>
    <source>
        <strain evidence="8 9">GSD1FS</strain>
    </source>
</reference>
<dbReference type="GO" id="GO:0031119">
    <property type="term" value="P:tRNA pseudouridine synthesis"/>
    <property type="evidence" value="ECO:0007669"/>
    <property type="project" value="UniProtKB-UniRule"/>
</dbReference>
<dbReference type="PANTHER" id="PTHR13767">
    <property type="entry name" value="TRNA-PSEUDOURIDINE SYNTHASE"/>
    <property type="match status" value="1"/>
</dbReference>
<keyword evidence="4 5" id="KW-0413">Isomerase</keyword>
<dbReference type="RefSeq" id="WP_343030231.1">
    <property type="nucleotide sequence ID" value="NZ_WNLP01000006.1"/>
</dbReference>
<comment type="similarity">
    <text evidence="2 5">Belongs to the pseudouridine synthase TruB family. Type 1 subfamily.</text>
</comment>
<feature type="domain" description="Pseudouridine synthase II N-terminal" evidence="6">
    <location>
        <begin position="30"/>
        <end position="190"/>
    </location>
</feature>
<evidence type="ECO:0000313" key="9">
    <source>
        <dbReference type="Proteomes" id="UP000487882"/>
    </source>
</evidence>
<evidence type="ECO:0000256" key="5">
    <source>
        <dbReference type="HAMAP-Rule" id="MF_01080"/>
    </source>
</evidence>
<dbReference type="NCBIfam" id="TIGR00431">
    <property type="entry name" value="TruB"/>
    <property type="match status" value="1"/>
</dbReference>
<dbReference type="Pfam" id="PF16198">
    <property type="entry name" value="TruB_C_2"/>
    <property type="match status" value="1"/>
</dbReference>
<evidence type="ECO:0000256" key="4">
    <source>
        <dbReference type="ARBA" id="ARBA00023235"/>
    </source>
</evidence>
<dbReference type="EMBL" id="WNLP01000006">
    <property type="protein sequence ID" value="MUH59985.1"/>
    <property type="molecule type" value="Genomic_DNA"/>
</dbReference>
<keyword evidence="3 5" id="KW-0819">tRNA processing</keyword>
<keyword evidence="9" id="KW-1185">Reference proteome</keyword>
<proteinExistence type="inferred from homology"/>
<dbReference type="Gene3D" id="3.30.2350.10">
    <property type="entry name" value="Pseudouridine synthase"/>
    <property type="match status" value="1"/>
</dbReference>
<comment type="catalytic activity">
    <reaction evidence="1 5">
        <text>uridine(55) in tRNA = pseudouridine(55) in tRNA</text>
        <dbReference type="Rhea" id="RHEA:42532"/>
        <dbReference type="Rhea" id="RHEA-COMP:10101"/>
        <dbReference type="Rhea" id="RHEA-COMP:10102"/>
        <dbReference type="ChEBI" id="CHEBI:65314"/>
        <dbReference type="ChEBI" id="CHEBI:65315"/>
        <dbReference type="EC" id="5.4.99.25"/>
    </reaction>
</comment>
<gene>
    <name evidence="5" type="primary">truB</name>
    <name evidence="8" type="ORF">GSD1FS_1328</name>
</gene>
<evidence type="ECO:0000256" key="2">
    <source>
        <dbReference type="ARBA" id="ARBA00005642"/>
    </source>
</evidence>
<dbReference type="Proteomes" id="UP000487882">
    <property type="component" value="Unassembled WGS sequence"/>
</dbReference>
<accession>A0A7K1J6A5</accession>
<dbReference type="InterPro" id="IPR014780">
    <property type="entry name" value="tRNA_psdUridine_synth_TruB"/>
</dbReference>
<organism evidence="8 9">
    <name type="scientific">Bifidobacterium canis</name>
    <dbReference type="NCBI Taxonomy" id="2610880"/>
    <lineage>
        <taxon>Bacteria</taxon>
        <taxon>Bacillati</taxon>
        <taxon>Actinomycetota</taxon>
        <taxon>Actinomycetes</taxon>
        <taxon>Bifidobacteriales</taxon>
        <taxon>Bifidobacteriaceae</taxon>
        <taxon>Bifidobacterium</taxon>
    </lineage>
</organism>
<dbReference type="InterPro" id="IPR032819">
    <property type="entry name" value="TruB_C"/>
</dbReference>
<evidence type="ECO:0000256" key="1">
    <source>
        <dbReference type="ARBA" id="ARBA00000385"/>
    </source>
</evidence>
<dbReference type="InterPro" id="IPR002501">
    <property type="entry name" value="PsdUridine_synth_N"/>
</dbReference>
<dbReference type="CDD" id="cd02573">
    <property type="entry name" value="PseudoU_synth_EcTruB"/>
    <property type="match status" value="1"/>
</dbReference>
<dbReference type="SUPFAM" id="SSF55120">
    <property type="entry name" value="Pseudouridine synthase"/>
    <property type="match status" value="1"/>
</dbReference>
<dbReference type="GO" id="GO:0003723">
    <property type="term" value="F:RNA binding"/>
    <property type="evidence" value="ECO:0007669"/>
    <property type="project" value="InterPro"/>
</dbReference>
<dbReference type="InterPro" id="IPR020103">
    <property type="entry name" value="PsdUridine_synth_cat_dom_sf"/>
</dbReference>
<dbReference type="Pfam" id="PF01509">
    <property type="entry name" value="TruB_N"/>
    <property type="match status" value="1"/>
</dbReference>
<feature type="active site" description="Nucleophile" evidence="5">
    <location>
        <position position="45"/>
    </location>
</feature>
<sequence>MSKAADGPSGVLIVDKPQGVTSHDVVAAVRHALHTKRVGHAGTLDPMATGVLVIGVEQATKLLQYIVDHTKTYGATIRFGQRTTTDDADGEVLASENAGAPLPTLEQIRARVESAYLGAIEQTPNTFSAIKVNGKRAYDLARAGESVHLASRLVTIHAFDVIDGARNTAPNGEAVFDVNVRVTCSAGTYIRALGRDLGEDFGCGAHLTRLRRLAVGEFRADNPHIVHAHAQTRTFTNRDGEQVTRNRAVFDDENAVRDAMLTMAQAAQLTMPTIDVTGEQTDELRFGRRIPGAIGTVSAAIAGGTDVVAIVAPANSHEIKPVTVFGANTASNTEE</sequence>
<comment type="function">
    <text evidence="5">Responsible for synthesis of pseudouridine from uracil-55 in the psi GC loop of transfer RNAs.</text>
</comment>
<evidence type="ECO:0000313" key="8">
    <source>
        <dbReference type="EMBL" id="MUH59985.1"/>
    </source>
</evidence>
<dbReference type="GO" id="GO:1990481">
    <property type="term" value="P:mRNA pseudouridine synthesis"/>
    <property type="evidence" value="ECO:0007669"/>
    <property type="project" value="TreeGrafter"/>
</dbReference>
<evidence type="ECO:0000259" key="7">
    <source>
        <dbReference type="Pfam" id="PF16198"/>
    </source>
</evidence>
<dbReference type="EC" id="5.4.99.25" evidence="5"/>
<dbReference type="PANTHER" id="PTHR13767:SF2">
    <property type="entry name" value="PSEUDOURIDYLATE SYNTHASE TRUB1"/>
    <property type="match status" value="1"/>
</dbReference>
<dbReference type="AlphaFoldDB" id="A0A7K1J6A5"/>
<dbReference type="InterPro" id="IPR036974">
    <property type="entry name" value="PUA_sf"/>
</dbReference>
<dbReference type="GO" id="GO:0160148">
    <property type="term" value="F:tRNA pseudouridine(55) synthase activity"/>
    <property type="evidence" value="ECO:0007669"/>
    <property type="project" value="UniProtKB-EC"/>
</dbReference>
<name>A0A7K1J6A5_9BIFI</name>
<comment type="caution">
    <text evidence="8">The sequence shown here is derived from an EMBL/GenBank/DDBJ whole genome shotgun (WGS) entry which is preliminary data.</text>
</comment>
<evidence type="ECO:0000256" key="3">
    <source>
        <dbReference type="ARBA" id="ARBA00022694"/>
    </source>
</evidence>
<dbReference type="HAMAP" id="MF_01080">
    <property type="entry name" value="TruB_bact"/>
    <property type="match status" value="1"/>
</dbReference>
<evidence type="ECO:0000259" key="6">
    <source>
        <dbReference type="Pfam" id="PF01509"/>
    </source>
</evidence>